<evidence type="ECO:0000256" key="1">
    <source>
        <dbReference type="ARBA" id="ARBA00001961"/>
    </source>
</evidence>
<sequence>MFNKNHNSKEEIFKSKKDNCSISFLFFLKVFKKMTFGRFFYIIITLLFCVWSVCVTSNSENVVETKKDGETCDVKDDSTNPTVTTTTEQKDKCRNLHKDCAFWASEGECDNNPDYMKYRCAKACNTCELQTDEIRFESCDDDLVDDCPLLASKGDCDKNTHWMRLNCQKSCNFCFYEDRCRIHLKRTPGVSLEPMNLYGHVFDSIMSNETLGFFFKKNADKAKKKKKGSGSRRKKKNYKRIECVYKYGIEYITRNPPILSFDRFLSEELVDNFLNKPFHHFERSADAGELLDNFTYAQIYSIYITYTLYVINNDNNNKSSQSWCEKDCDKDDATDKILSQMEEIVRIPRENFEQLQVLQYEVGQYYNTHHDFIDGLYVVHGSLLFFVLFVDFTLFSSNDDGCQSNMMKQINTNEVQWDMICGPRILTFFIYLNDVEEGGETAFPHLSLSVKPKKGKAILWPNVPSHDYFVRDDDTHHAAQPVLKGVKYGTNAWIHLYEFRDAWERGCTG</sequence>
<reference evidence="14 15" key="1">
    <citation type="journal article" date="2013" name="Curr. Biol.">
        <title>The Genome of the Foraminiferan Reticulomyxa filosa.</title>
        <authorList>
            <person name="Glockner G."/>
            <person name="Hulsmann N."/>
            <person name="Schleicher M."/>
            <person name="Noegel A.A."/>
            <person name="Eichinger L."/>
            <person name="Gallinger C."/>
            <person name="Pawlowski J."/>
            <person name="Sierra R."/>
            <person name="Euteneuer U."/>
            <person name="Pillet L."/>
            <person name="Moustafa A."/>
            <person name="Platzer M."/>
            <person name="Groth M."/>
            <person name="Szafranski K."/>
            <person name="Schliwa M."/>
        </authorList>
    </citation>
    <scope>NUCLEOTIDE SEQUENCE [LARGE SCALE GENOMIC DNA]</scope>
</reference>
<evidence type="ECO:0000256" key="11">
    <source>
        <dbReference type="SAM" id="Phobius"/>
    </source>
</evidence>
<evidence type="ECO:0000256" key="3">
    <source>
        <dbReference type="ARBA" id="ARBA00004308"/>
    </source>
</evidence>
<accession>X6NI96</accession>
<evidence type="ECO:0008006" key="16">
    <source>
        <dbReference type="Google" id="ProtNLM"/>
    </source>
</evidence>
<organism evidence="14 15">
    <name type="scientific">Reticulomyxa filosa</name>
    <dbReference type="NCBI Taxonomy" id="46433"/>
    <lineage>
        <taxon>Eukaryota</taxon>
        <taxon>Sar</taxon>
        <taxon>Rhizaria</taxon>
        <taxon>Retaria</taxon>
        <taxon>Foraminifera</taxon>
        <taxon>Monothalamids</taxon>
        <taxon>Reticulomyxidae</taxon>
        <taxon>Reticulomyxa</taxon>
    </lineage>
</organism>
<evidence type="ECO:0000259" key="12">
    <source>
        <dbReference type="PROSITE" id="PS51471"/>
    </source>
</evidence>
<keyword evidence="6" id="KW-0223">Dioxygenase</keyword>
<keyword evidence="15" id="KW-1185">Reference proteome</keyword>
<dbReference type="OMA" id="HDYIPHH"/>
<evidence type="ECO:0000313" key="14">
    <source>
        <dbReference type="EMBL" id="ETO25077.1"/>
    </source>
</evidence>
<dbReference type="Gene3D" id="2.60.120.620">
    <property type="entry name" value="q2cbj1_9rhob like domain"/>
    <property type="match status" value="1"/>
</dbReference>
<dbReference type="EMBL" id="ASPP01008755">
    <property type="protein sequence ID" value="ETO25077.1"/>
    <property type="molecule type" value="Genomic_DNA"/>
</dbReference>
<protein>
    <recommendedName>
        <fullName evidence="16">Procollagen-proline 4-dioxygenase</fullName>
    </recommendedName>
</protein>
<evidence type="ECO:0000256" key="10">
    <source>
        <dbReference type="ARBA" id="ARBA00023136"/>
    </source>
</evidence>
<feature type="domain" description="Fe2OG dioxygenase" evidence="12">
    <location>
        <begin position="351"/>
        <end position="496"/>
    </location>
</feature>
<dbReference type="PROSITE" id="PS51471">
    <property type="entry name" value="FE2OG_OXY"/>
    <property type="match status" value="1"/>
</dbReference>
<keyword evidence="4 11" id="KW-0812">Transmembrane</keyword>
<gene>
    <name evidence="14" type="ORF">RFI_12067</name>
</gene>
<feature type="transmembrane region" description="Helical" evidence="11">
    <location>
        <begin position="39"/>
        <end position="58"/>
    </location>
</feature>
<evidence type="ECO:0000256" key="8">
    <source>
        <dbReference type="ARBA" id="ARBA00023002"/>
    </source>
</evidence>
<evidence type="ECO:0000256" key="5">
    <source>
        <dbReference type="ARBA" id="ARBA00022723"/>
    </source>
</evidence>
<comment type="cofactor">
    <cofactor evidence="1">
        <name>L-ascorbate</name>
        <dbReference type="ChEBI" id="CHEBI:38290"/>
    </cofactor>
</comment>
<evidence type="ECO:0000256" key="4">
    <source>
        <dbReference type="ARBA" id="ARBA00022692"/>
    </source>
</evidence>
<dbReference type="GO" id="GO:0004656">
    <property type="term" value="F:procollagen-proline 4-dioxygenase activity"/>
    <property type="evidence" value="ECO:0007669"/>
    <property type="project" value="TreeGrafter"/>
</dbReference>
<name>X6NI96_RETFI</name>
<dbReference type="AlphaFoldDB" id="X6NI96"/>
<evidence type="ECO:0000256" key="6">
    <source>
        <dbReference type="ARBA" id="ARBA00022964"/>
    </source>
</evidence>
<dbReference type="Gene3D" id="1.10.10.1940">
    <property type="match status" value="1"/>
</dbReference>
<keyword evidence="10 11" id="KW-0472">Membrane</keyword>
<dbReference type="InterPro" id="IPR045054">
    <property type="entry name" value="P4HA-like"/>
</dbReference>
<feature type="domain" description="ShKT" evidence="13">
    <location>
        <begin position="93"/>
        <end position="127"/>
    </location>
</feature>
<keyword evidence="9" id="KW-0408">Iron</keyword>
<comment type="caution">
    <text evidence="14">The sequence shown here is derived from an EMBL/GenBank/DDBJ whole genome shotgun (WGS) entry which is preliminary data.</text>
</comment>
<dbReference type="InterPro" id="IPR044862">
    <property type="entry name" value="Pro_4_hyd_alph_FE2OG_OXY"/>
</dbReference>
<evidence type="ECO:0000256" key="2">
    <source>
        <dbReference type="ARBA" id="ARBA00004167"/>
    </source>
</evidence>
<dbReference type="InterPro" id="IPR003582">
    <property type="entry name" value="ShKT_dom"/>
</dbReference>
<keyword evidence="7 11" id="KW-1133">Transmembrane helix</keyword>
<dbReference type="SMART" id="SM00702">
    <property type="entry name" value="P4Hc"/>
    <property type="match status" value="1"/>
</dbReference>
<evidence type="ECO:0000313" key="15">
    <source>
        <dbReference type="Proteomes" id="UP000023152"/>
    </source>
</evidence>
<dbReference type="OrthoDB" id="10259408at2759"/>
<evidence type="ECO:0000256" key="9">
    <source>
        <dbReference type="ARBA" id="ARBA00023004"/>
    </source>
</evidence>
<comment type="subcellular location">
    <subcellularLocation>
        <location evidence="3">Endomembrane system</location>
    </subcellularLocation>
    <subcellularLocation>
        <location evidence="2">Membrane</location>
        <topology evidence="2">Single-pass membrane protein</topology>
    </subcellularLocation>
</comment>
<dbReference type="Pfam" id="PF01549">
    <property type="entry name" value="ShK"/>
    <property type="match status" value="2"/>
</dbReference>
<dbReference type="PROSITE" id="PS51670">
    <property type="entry name" value="SHKT"/>
    <property type="match status" value="2"/>
</dbReference>
<keyword evidence="8" id="KW-0560">Oxidoreductase</keyword>
<dbReference type="Proteomes" id="UP000023152">
    <property type="component" value="Unassembled WGS sequence"/>
</dbReference>
<evidence type="ECO:0000256" key="7">
    <source>
        <dbReference type="ARBA" id="ARBA00022989"/>
    </source>
</evidence>
<feature type="domain" description="ShKT" evidence="13">
    <location>
        <begin position="139"/>
        <end position="174"/>
    </location>
</feature>
<dbReference type="GO" id="GO:0005783">
    <property type="term" value="C:endoplasmic reticulum"/>
    <property type="evidence" value="ECO:0007669"/>
    <property type="project" value="TreeGrafter"/>
</dbReference>
<dbReference type="InterPro" id="IPR005123">
    <property type="entry name" value="Oxoglu/Fe-dep_dioxygenase_dom"/>
</dbReference>
<dbReference type="PANTHER" id="PTHR10869">
    <property type="entry name" value="PROLYL 4-HYDROXYLASE ALPHA SUBUNIT"/>
    <property type="match status" value="1"/>
</dbReference>
<dbReference type="GO" id="GO:0016020">
    <property type="term" value="C:membrane"/>
    <property type="evidence" value="ECO:0007669"/>
    <property type="project" value="UniProtKB-SubCell"/>
</dbReference>
<dbReference type="GO" id="GO:0005506">
    <property type="term" value="F:iron ion binding"/>
    <property type="evidence" value="ECO:0007669"/>
    <property type="project" value="InterPro"/>
</dbReference>
<keyword evidence="5" id="KW-0479">Metal-binding</keyword>
<dbReference type="GO" id="GO:0031418">
    <property type="term" value="F:L-ascorbic acid binding"/>
    <property type="evidence" value="ECO:0007669"/>
    <property type="project" value="InterPro"/>
</dbReference>
<evidence type="ECO:0000259" key="13">
    <source>
        <dbReference type="PROSITE" id="PS51670"/>
    </source>
</evidence>
<dbReference type="InterPro" id="IPR006620">
    <property type="entry name" value="Pro_4_hyd_alph"/>
</dbReference>
<dbReference type="SMART" id="SM00254">
    <property type="entry name" value="ShKT"/>
    <property type="match status" value="2"/>
</dbReference>
<dbReference type="PANTHER" id="PTHR10869:SF233">
    <property type="entry name" value="FE2OG DIOXYGENASE DOMAIN-CONTAINING PROTEIN"/>
    <property type="match status" value="1"/>
</dbReference>
<proteinExistence type="predicted"/>
<dbReference type="Pfam" id="PF13640">
    <property type="entry name" value="2OG-FeII_Oxy_3"/>
    <property type="match status" value="1"/>
</dbReference>